<dbReference type="InterPro" id="IPR002470">
    <property type="entry name" value="Peptidase_S9A"/>
</dbReference>
<dbReference type="EMBL" id="AAXT01000003">
    <property type="protein sequence ID" value="EDO06190.1"/>
    <property type="molecule type" value="Genomic_DNA"/>
</dbReference>
<dbReference type="STRING" id="5865.A7ATC9"/>
<dbReference type="Proteomes" id="UP000002173">
    <property type="component" value="Chromosome 2"/>
</dbReference>
<keyword evidence="3" id="KW-0720">Serine protease</keyword>
<feature type="domain" description="Peptidase S9 prolyl oligopeptidase catalytic" evidence="4">
    <location>
        <begin position="278"/>
        <end position="445"/>
    </location>
</feature>
<evidence type="ECO:0000256" key="2">
    <source>
        <dbReference type="ARBA" id="ARBA00045448"/>
    </source>
</evidence>
<dbReference type="PRINTS" id="PR00862">
    <property type="entry name" value="PROLIGOPTASE"/>
</dbReference>
<proteinExistence type="inferred from homology"/>
<dbReference type="GO" id="GO:0006508">
    <property type="term" value="P:proteolysis"/>
    <property type="evidence" value="ECO:0007669"/>
    <property type="project" value="UniProtKB-KW"/>
</dbReference>
<comment type="similarity">
    <text evidence="1 3">Belongs to the peptidase S9A family.</text>
</comment>
<dbReference type="AlphaFoldDB" id="A7ATC9"/>
<organism evidence="5 6">
    <name type="scientific">Babesia bovis</name>
    <dbReference type="NCBI Taxonomy" id="5865"/>
    <lineage>
        <taxon>Eukaryota</taxon>
        <taxon>Sar</taxon>
        <taxon>Alveolata</taxon>
        <taxon>Apicomplexa</taxon>
        <taxon>Aconoidasida</taxon>
        <taxon>Piroplasmida</taxon>
        <taxon>Babesiidae</taxon>
        <taxon>Babesia</taxon>
    </lineage>
</organism>
<reference evidence="5 6" key="1">
    <citation type="journal article" date="2007" name="PLoS Pathog.">
        <title>Genome sequence of Babesia bovis and comparative analysis of apicomplexan hemoprotozoa.</title>
        <authorList>
            <person name="Brayton K.A."/>
            <person name="Lau A.O.T."/>
            <person name="Herndon D.R."/>
            <person name="Hannick L."/>
            <person name="Kappmeyer L.S."/>
            <person name="Berens S.J."/>
            <person name="Bidwell S.L."/>
            <person name="Brown W.C."/>
            <person name="Crabtree J."/>
            <person name="Fadrosh D."/>
            <person name="Feldblum T."/>
            <person name="Forberger H.A."/>
            <person name="Haas B.J."/>
            <person name="Howell J.M."/>
            <person name="Khouri H."/>
            <person name="Koo H."/>
            <person name="Mann D.J."/>
            <person name="Norimine J."/>
            <person name="Paulsen I.T."/>
            <person name="Radune D."/>
            <person name="Ren Q."/>
            <person name="Smith R.K. Jr."/>
            <person name="Suarez C.E."/>
            <person name="White O."/>
            <person name="Wortman J.R."/>
            <person name="Knowles D.P. Jr."/>
            <person name="McElwain T.F."/>
            <person name="Nene V.M."/>
        </authorList>
    </citation>
    <scope>NUCLEOTIDE SEQUENCE [LARGE SCALE GENOMIC DNA]</scope>
    <source>
        <strain evidence="5">T2Bo</strain>
    </source>
</reference>
<comment type="caution">
    <text evidence="5">The sequence shown here is derived from an EMBL/GenBank/DDBJ whole genome shotgun (WGS) entry which is preliminary data.</text>
</comment>
<dbReference type="InterPro" id="IPR051543">
    <property type="entry name" value="Serine_Peptidase_S9A"/>
</dbReference>
<dbReference type="GO" id="GO:0004252">
    <property type="term" value="F:serine-type endopeptidase activity"/>
    <property type="evidence" value="ECO:0007669"/>
    <property type="project" value="UniProtKB-UniRule"/>
</dbReference>
<dbReference type="eggNOG" id="KOG2237">
    <property type="taxonomic scope" value="Eukaryota"/>
</dbReference>
<dbReference type="Gene3D" id="3.40.50.1820">
    <property type="entry name" value="alpha/beta hydrolase"/>
    <property type="match status" value="1"/>
</dbReference>
<sequence>MLDQHDLDYSIDFSGVPKTIINIPRKNGVRYSISTLPSKTLKHVCRRWKKSGLGIAQSDSGSTHRRYVWFKLNQINEAIVTDIDMTCNALVLYLSIPPSKPMVATLRFARKGRRREYRTAESAMYNLNIPVGVGVIEPRGNTNFYGTYVRFIIRTPGSGDIHCYVDLANDHNIGTEKNNSGMNEHLDGSNNICSKVKLHKPIPPQVFCSALNRHLPLHSTHYIDSRDGSCKIPITLVRFGSDTTNDVNAAFRNPRNKCVVYFYGAYGHNLAVDNDLEHNILLQMGYTLCFAHVRGGGELGHIWHSGAVKSFKYKGVYDLIDVIEFLIANNMAQRSSIALSSTSAGAILAACVYNMRPDLCNCISLKLPFLDVFGSIHDTNEPLSSLEKEEFGNESNVECVYSYSPCDNTGEPGHLKPSLIIQCNSDDTRAPLRHTVSYIRQHRTNWDRTFLRISSGGHTDGNTAEEHEQWITERISIMENLLEGYVA</sequence>
<name>A7ATC9_BABBO</name>
<dbReference type="GeneID" id="5477986"/>
<keyword evidence="3" id="KW-0378">Hydrolase</keyword>
<dbReference type="InParanoid" id="A7ATC9"/>
<accession>A7ATC9</accession>
<keyword evidence="3" id="KW-0645">Protease</keyword>
<dbReference type="EC" id="3.4.21.-" evidence="3"/>
<evidence type="ECO:0000313" key="5">
    <source>
        <dbReference type="EMBL" id="EDO06190.1"/>
    </source>
</evidence>
<dbReference type="PANTHER" id="PTHR11757">
    <property type="entry name" value="PROTEASE FAMILY S9A OLIGOPEPTIDASE"/>
    <property type="match status" value="1"/>
</dbReference>
<comment type="function">
    <text evidence="2">Serine peptidase whose precise substrate specificity remains unclear. Does not cleave peptides after a arginine or lysine residue. Regulates trans-Golgi network morphology and sorting by regulating the membrane binding of the AP-1 complex. May play a role in the regulation of synaptic vesicle exocytosis.</text>
</comment>
<protein>
    <recommendedName>
        <fullName evidence="3">Prolyl endopeptidase</fullName>
        <ecNumber evidence="3">3.4.21.-</ecNumber>
    </recommendedName>
</protein>
<gene>
    <name evidence="5" type="ORF">BBOV_II002340</name>
</gene>
<dbReference type="InterPro" id="IPR029058">
    <property type="entry name" value="AB_hydrolase_fold"/>
</dbReference>
<evidence type="ECO:0000313" key="6">
    <source>
        <dbReference type="Proteomes" id="UP000002173"/>
    </source>
</evidence>
<evidence type="ECO:0000256" key="3">
    <source>
        <dbReference type="RuleBase" id="RU368024"/>
    </source>
</evidence>
<dbReference type="Pfam" id="PF00326">
    <property type="entry name" value="Peptidase_S9"/>
    <property type="match status" value="1"/>
</dbReference>
<keyword evidence="6" id="KW-1185">Reference proteome</keyword>
<dbReference type="KEGG" id="bbo:BBOV_II002340"/>
<dbReference type="VEuPathDB" id="PiroplasmaDB:BBOV_II002340"/>
<evidence type="ECO:0000256" key="1">
    <source>
        <dbReference type="ARBA" id="ARBA00005228"/>
    </source>
</evidence>
<dbReference type="PANTHER" id="PTHR11757:SF19">
    <property type="entry name" value="PROLYL ENDOPEPTIDASE-LIKE"/>
    <property type="match status" value="1"/>
</dbReference>
<dbReference type="SUPFAM" id="SSF53474">
    <property type="entry name" value="alpha/beta-Hydrolases"/>
    <property type="match status" value="1"/>
</dbReference>
<dbReference type="InterPro" id="IPR001375">
    <property type="entry name" value="Peptidase_S9_cat"/>
</dbReference>
<evidence type="ECO:0000259" key="4">
    <source>
        <dbReference type="Pfam" id="PF00326"/>
    </source>
</evidence>